<organism evidence="2 3">
    <name type="scientific">Micromonospora terminaliae</name>
    <dbReference type="NCBI Taxonomy" id="1914461"/>
    <lineage>
        <taxon>Bacteria</taxon>
        <taxon>Bacillati</taxon>
        <taxon>Actinomycetota</taxon>
        <taxon>Actinomycetes</taxon>
        <taxon>Micromonosporales</taxon>
        <taxon>Micromonosporaceae</taxon>
        <taxon>Micromonospora</taxon>
    </lineage>
</organism>
<protein>
    <submittedName>
        <fullName evidence="2">GNAT family N-acetyltransferase</fullName>
    </submittedName>
</protein>
<keyword evidence="3" id="KW-1185">Reference proteome</keyword>
<dbReference type="Proteomes" id="UP000402241">
    <property type="component" value="Chromosome"/>
</dbReference>
<dbReference type="InterPro" id="IPR000182">
    <property type="entry name" value="GNAT_dom"/>
</dbReference>
<sequence>MPAGGPSVEGMTSDLELSVRNAAAMWTALAESRGHRLLRRPGFLAVLGDAPAGLRILLRDPDPSPDDRAALAALVRGRTGPVVVEDQYACLDLADLGLTPRTLPVMIRRPGPVPDPSLPVTPVEHDHQLAVAEDVVVHAFPLEPFQPYRPGQAFPRALLDRPEVRFFLVHRDVAGATGPAATPAGACLTVRDEGVGLYWMTSLPAHRSQGVGRALLHGVLARFGDAPMTLTAARAGRPLYDSLGFIPVADATWWG</sequence>
<reference evidence="2 3" key="1">
    <citation type="submission" date="2019-10" db="EMBL/GenBank/DDBJ databases">
        <title>Genome Sequence of Micromonospora terminaliae DSM 101760.</title>
        <authorList>
            <person name="Guo L."/>
        </authorList>
    </citation>
    <scope>NUCLEOTIDE SEQUENCE [LARGE SCALE GENOMIC DNA]</scope>
    <source>
        <strain evidence="2 3">DSM 101760</strain>
    </source>
</reference>
<dbReference type="PROSITE" id="PS51186">
    <property type="entry name" value="GNAT"/>
    <property type="match status" value="1"/>
</dbReference>
<dbReference type="EMBL" id="CP045309">
    <property type="protein sequence ID" value="QGL45896.1"/>
    <property type="molecule type" value="Genomic_DNA"/>
</dbReference>
<proteinExistence type="predicted"/>
<evidence type="ECO:0000313" key="3">
    <source>
        <dbReference type="Proteomes" id="UP000402241"/>
    </source>
</evidence>
<evidence type="ECO:0000313" key="2">
    <source>
        <dbReference type="EMBL" id="QGL45896.1"/>
    </source>
</evidence>
<feature type="domain" description="N-acetyltransferase" evidence="1">
    <location>
        <begin position="118"/>
        <end position="255"/>
    </location>
</feature>
<gene>
    <name evidence="2" type="ORF">GCE86_01825</name>
</gene>
<accession>A0ABX6DZ95</accession>
<dbReference type="InterPro" id="IPR016181">
    <property type="entry name" value="Acyl_CoA_acyltransferase"/>
</dbReference>
<evidence type="ECO:0000259" key="1">
    <source>
        <dbReference type="PROSITE" id="PS51186"/>
    </source>
</evidence>
<dbReference type="Gene3D" id="3.40.630.30">
    <property type="match status" value="1"/>
</dbReference>
<name>A0ABX6DZ95_9ACTN</name>
<dbReference type="Pfam" id="PF13673">
    <property type="entry name" value="Acetyltransf_10"/>
    <property type="match status" value="1"/>
</dbReference>
<dbReference type="SUPFAM" id="SSF55729">
    <property type="entry name" value="Acyl-CoA N-acyltransferases (Nat)"/>
    <property type="match status" value="1"/>
</dbReference>